<dbReference type="KEGG" id="crq:GCK72_008312"/>
<proteinExistence type="predicted"/>
<sequence>MRSAIVACLLFATHLHAETTLSTPLLNIEEELANISTTCLSYPEQEEIAGYTLGYRMAKILNVYLISEAHFLIGRTELRAALGMPPRGPWKRARILKEEEILAAPTIEEYYERREESSSFLNLDSGFFLEKNFPPAIAFLDKRFPAIRGIYRQEFRNAKKNVDREEVDSMVHKFRDVAIRIHKAVSKMQDETTLCWYNNEKEVANLE</sequence>
<evidence type="ECO:0000256" key="1">
    <source>
        <dbReference type="SAM" id="SignalP"/>
    </source>
</evidence>
<dbReference type="CTD" id="9809611"/>
<dbReference type="RefSeq" id="XP_003104968.2">
    <property type="nucleotide sequence ID" value="XM_003104920.2"/>
</dbReference>
<feature type="chain" id="PRO_5025399600" evidence="1">
    <location>
        <begin position="18"/>
        <end position="207"/>
    </location>
</feature>
<keyword evidence="1" id="KW-0732">Signal</keyword>
<gene>
    <name evidence="2" type="ORF">GCK72_008312</name>
</gene>
<dbReference type="Proteomes" id="UP000483820">
    <property type="component" value="Chromosome III"/>
</dbReference>
<dbReference type="GeneID" id="9809611"/>
<organism evidence="2 3">
    <name type="scientific">Caenorhabditis remanei</name>
    <name type="common">Caenorhabditis vulgaris</name>
    <dbReference type="NCBI Taxonomy" id="31234"/>
    <lineage>
        <taxon>Eukaryota</taxon>
        <taxon>Metazoa</taxon>
        <taxon>Ecdysozoa</taxon>
        <taxon>Nematoda</taxon>
        <taxon>Chromadorea</taxon>
        <taxon>Rhabditida</taxon>
        <taxon>Rhabditina</taxon>
        <taxon>Rhabditomorpha</taxon>
        <taxon>Rhabditoidea</taxon>
        <taxon>Rhabditidae</taxon>
        <taxon>Peloderinae</taxon>
        <taxon>Caenorhabditis</taxon>
    </lineage>
</organism>
<accession>A0A6A5GZX4</accession>
<feature type="signal peptide" evidence="1">
    <location>
        <begin position="1"/>
        <end position="17"/>
    </location>
</feature>
<name>A0A6A5GZX4_CAERE</name>
<protein>
    <submittedName>
        <fullName evidence="2">Uncharacterized protein</fullName>
    </submittedName>
</protein>
<comment type="caution">
    <text evidence="2">The sequence shown here is derived from an EMBL/GenBank/DDBJ whole genome shotgun (WGS) entry which is preliminary data.</text>
</comment>
<dbReference type="EMBL" id="WUAV01000003">
    <property type="protein sequence ID" value="KAF1760066.1"/>
    <property type="molecule type" value="Genomic_DNA"/>
</dbReference>
<evidence type="ECO:0000313" key="3">
    <source>
        <dbReference type="Proteomes" id="UP000483820"/>
    </source>
</evidence>
<evidence type="ECO:0000313" key="2">
    <source>
        <dbReference type="EMBL" id="KAF1760066.1"/>
    </source>
</evidence>
<dbReference type="AlphaFoldDB" id="A0A6A5GZX4"/>
<reference evidence="2 3" key="1">
    <citation type="submission" date="2019-12" db="EMBL/GenBank/DDBJ databases">
        <title>Chromosome-level assembly of the Caenorhabditis remanei genome.</title>
        <authorList>
            <person name="Teterina A.A."/>
            <person name="Willis J.H."/>
            <person name="Phillips P.C."/>
        </authorList>
    </citation>
    <scope>NUCLEOTIDE SEQUENCE [LARGE SCALE GENOMIC DNA]</scope>
    <source>
        <strain evidence="2 3">PX506</strain>
        <tissue evidence="2">Whole organism</tissue>
    </source>
</reference>